<feature type="active site" evidence="3">
    <location>
        <position position="217"/>
    </location>
</feature>
<proteinExistence type="predicted"/>
<gene>
    <name evidence="6" type="ORF">SAMN05192556_11041</name>
</gene>
<dbReference type="RefSeq" id="WP_073292231.1">
    <property type="nucleotide sequence ID" value="NZ_BDEO01000012.1"/>
</dbReference>
<dbReference type="InterPro" id="IPR040198">
    <property type="entry name" value="Fido_containing"/>
</dbReference>
<comment type="catalytic activity">
    <reaction evidence="1">
        <text>L-threonyl-[protein] + ATP = 3-O-(5'-adenylyl)-L-threonyl-[protein] + diphosphate</text>
        <dbReference type="Rhea" id="RHEA:54292"/>
        <dbReference type="Rhea" id="RHEA-COMP:11060"/>
        <dbReference type="Rhea" id="RHEA-COMP:13847"/>
        <dbReference type="ChEBI" id="CHEBI:30013"/>
        <dbReference type="ChEBI" id="CHEBI:30616"/>
        <dbReference type="ChEBI" id="CHEBI:33019"/>
        <dbReference type="ChEBI" id="CHEBI:138113"/>
        <dbReference type="EC" id="2.7.7.108"/>
    </reaction>
</comment>
<dbReference type="EMBL" id="FRAL01000010">
    <property type="protein sequence ID" value="SHL26035.1"/>
    <property type="molecule type" value="Genomic_DNA"/>
</dbReference>
<dbReference type="PIRSF" id="PIRSF038925">
    <property type="entry name" value="AMP-prot_trans"/>
    <property type="match status" value="1"/>
</dbReference>
<dbReference type="Pfam" id="PF13784">
    <property type="entry name" value="Fic_N"/>
    <property type="match status" value="1"/>
</dbReference>
<organism evidence="6 7">
    <name type="scientific">Halomonas caseinilytica</name>
    <dbReference type="NCBI Taxonomy" id="438744"/>
    <lineage>
        <taxon>Bacteria</taxon>
        <taxon>Pseudomonadati</taxon>
        <taxon>Pseudomonadota</taxon>
        <taxon>Gammaproteobacteria</taxon>
        <taxon>Oceanospirillales</taxon>
        <taxon>Halomonadaceae</taxon>
        <taxon>Halomonas</taxon>
    </lineage>
</organism>
<dbReference type="Gene3D" id="1.10.3290.10">
    <property type="entry name" value="Fido-like domain"/>
    <property type="match status" value="1"/>
</dbReference>
<accession>A0A1M6Z6H7</accession>
<evidence type="ECO:0000313" key="7">
    <source>
        <dbReference type="Proteomes" id="UP000184248"/>
    </source>
</evidence>
<keyword evidence="1" id="KW-0808">Transferase</keyword>
<feature type="binding site" evidence="2">
    <location>
        <position position="84"/>
    </location>
    <ligand>
        <name>ATP</name>
        <dbReference type="ChEBI" id="CHEBI:30616"/>
    </ligand>
</feature>
<dbReference type="Pfam" id="PF02661">
    <property type="entry name" value="Fic"/>
    <property type="match status" value="1"/>
</dbReference>
<protein>
    <recommendedName>
        <fullName evidence="1">Protein adenylyltransferase</fullName>
        <ecNumber evidence="1">2.7.7.108</ecNumber>
    </recommendedName>
    <alternativeName>
        <fullName evidence="1">AMPylator</fullName>
    </alternativeName>
</protein>
<dbReference type="AlphaFoldDB" id="A0A1M6Z6H7"/>
<sequence length="385" mass="44049">MDDSDFQRGATGRLVEVSLPRSKYAFVPDPMPRDWEMPTRLWPLLAEAKEAIARLDGMGRYMPNPELLLRPLQNREALRSSSMEGTYATPEELLLYDASPVEPSSDKDRANEWREVWNYGRALLAGKAILDAGYPLSLALLRTMHEELLSGVRGQDKSPGEFRKGLVQIGHDARFVPPPDISLSDCLQDFDDSLKKKTSYDCLIKAFMMHYQFETIHPFKDGNGRVGRLLLSLQMYKELDLANPWVYMSAFFEKYKDEYIEYLYNVSTKGDWETWLAFCLRGVKEQANDSLSRVDLLVGLKEEYQEKIHSQSQASARLVQISSDLFENPVVTIPAIARRYDVSFPTAKSDVNRLVKLEILKKHPESQKPQIFFADGIMRAAYGEE</sequence>
<dbReference type="EC" id="2.7.7.108" evidence="1"/>
<dbReference type="GO" id="GO:0005524">
    <property type="term" value="F:ATP binding"/>
    <property type="evidence" value="ECO:0007669"/>
    <property type="project" value="UniProtKB-UniRule"/>
</dbReference>
<evidence type="ECO:0000313" key="6">
    <source>
        <dbReference type="EMBL" id="SHL26035.1"/>
    </source>
</evidence>
<dbReference type="SUPFAM" id="SSF140931">
    <property type="entry name" value="Fic-like"/>
    <property type="match status" value="1"/>
</dbReference>
<dbReference type="PANTHER" id="PTHR13504:SF38">
    <property type="entry name" value="FIDO DOMAIN-CONTAINING PROTEIN"/>
    <property type="match status" value="1"/>
</dbReference>
<dbReference type="PROSITE" id="PS51459">
    <property type="entry name" value="FIDO"/>
    <property type="match status" value="1"/>
</dbReference>
<dbReference type="InterPro" id="IPR003812">
    <property type="entry name" value="Fido"/>
</dbReference>
<keyword evidence="1" id="KW-0548">Nucleotidyltransferase</keyword>
<dbReference type="InterPro" id="IPR026287">
    <property type="entry name" value="SoFic-like"/>
</dbReference>
<dbReference type="PANTHER" id="PTHR13504">
    <property type="entry name" value="FIDO DOMAIN-CONTAINING PROTEIN DDB_G0283145"/>
    <property type="match status" value="1"/>
</dbReference>
<comment type="subunit">
    <text evidence="1">Homodimer.</text>
</comment>
<feature type="binding site" evidence="4">
    <location>
        <begin position="221"/>
        <end position="228"/>
    </location>
    <ligand>
        <name>ATP</name>
        <dbReference type="ChEBI" id="CHEBI:30616"/>
    </ligand>
</feature>
<evidence type="ECO:0000256" key="4">
    <source>
        <dbReference type="PIRSR" id="PIRSR640198-2"/>
    </source>
</evidence>
<evidence type="ECO:0000256" key="1">
    <source>
        <dbReference type="PIRNR" id="PIRNR038925"/>
    </source>
</evidence>
<name>A0A1M6Z6H7_9GAMM</name>
<feature type="binding site" evidence="2">
    <location>
        <position position="217"/>
    </location>
    <ligand>
        <name>ATP</name>
        <dbReference type="ChEBI" id="CHEBI:30616"/>
    </ligand>
</feature>
<reference evidence="7" key="1">
    <citation type="submission" date="2016-11" db="EMBL/GenBank/DDBJ databases">
        <authorList>
            <person name="Varghese N."/>
            <person name="Submissions S."/>
        </authorList>
    </citation>
    <scope>NUCLEOTIDE SEQUENCE [LARGE SCALE GENOMIC DNA]</scope>
    <source>
        <strain evidence="7">ALO Sharm</strain>
    </source>
</reference>
<dbReference type="OrthoDB" id="9807853at2"/>
<comment type="catalytic activity">
    <reaction evidence="1">
        <text>L-tyrosyl-[protein] + ATP = O-(5'-adenylyl)-L-tyrosyl-[protein] + diphosphate</text>
        <dbReference type="Rhea" id="RHEA:54288"/>
        <dbReference type="Rhea" id="RHEA-COMP:10136"/>
        <dbReference type="Rhea" id="RHEA-COMP:13846"/>
        <dbReference type="ChEBI" id="CHEBI:30616"/>
        <dbReference type="ChEBI" id="CHEBI:33019"/>
        <dbReference type="ChEBI" id="CHEBI:46858"/>
        <dbReference type="ChEBI" id="CHEBI:83624"/>
        <dbReference type="EC" id="2.7.7.108"/>
    </reaction>
</comment>
<evidence type="ECO:0000256" key="3">
    <source>
        <dbReference type="PIRSR" id="PIRSR640198-1"/>
    </source>
</evidence>
<dbReference type="GO" id="GO:0000287">
    <property type="term" value="F:magnesium ion binding"/>
    <property type="evidence" value="ECO:0007669"/>
    <property type="project" value="UniProtKB-UniRule"/>
</dbReference>
<dbReference type="GO" id="GO:0042803">
    <property type="term" value="F:protein homodimerization activity"/>
    <property type="evidence" value="ECO:0007669"/>
    <property type="project" value="UniProtKB-UniRule"/>
</dbReference>
<evidence type="ECO:0000259" key="5">
    <source>
        <dbReference type="PROSITE" id="PS51459"/>
    </source>
</evidence>
<keyword evidence="7" id="KW-1185">Reference proteome</keyword>
<feature type="binding site" evidence="2">
    <location>
        <position position="259"/>
    </location>
    <ligand>
        <name>ATP</name>
        <dbReference type="ChEBI" id="CHEBI:30616"/>
    </ligand>
</feature>
<dbReference type="InterPro" id="IPR036597">
    <property type="entry name" value="Fido-like_dom_sf"/>
</dbReference>
<feature type="binding site" evidence="2">
    <location>
        <begin position="222"/>
        <end position="228"/>
    </location>
    <ligand>
        <name>ATP</name>
        <dbReference type="ChEBI" id="CHEBI:30616"/>
    </ligand>
</feature>
<keyword evidence="1 2" id="KW-0067">ATP-binding</keyword>
<dbReference type="GO" id="GO:0070733">
    <property type="term" value="F:AMPylase activity"/>
    <property type="evidence" value="ECO:0007669"/>
    <property type="project" value="UniProtKB-UniRule"/>
</dbReference>
<keyword evidence="1 2" id="KW-0547">Nucleotide-binding</keyword>
<feature type="domain" description="Fido" evidence="5">
    <location>
        <begin position="136"/>
        <end position="281"/>
    </location>
</feature>
<evidence type="ECO:0000256" key="2">
    <source>
        <dbReference type="PIRSR" id="PIRSR038925-1"/>
    </source>
</evidence>
<dbReference type="Proteomes" id="UP000184248">
    <property type="component" value="Unassembled WGS sequence"/>
</dbReference>
<dbReference type="InterPro" id="IPR025758">
    <property type="entry name" value="Fic/DOC_N"/>
</dbReference>
<comment type="function">
    <text evidence="1">Adenylyltransferase that mediates the addition of adenosine 5'-monophosphate (AMP) to specific residues of target proteins.</text>
</comment>